<comment type="caution">
    <text evidence="3">The sequence shown here is derived from an EMBL/GenBank/DDBJ whole genome shotgun (WGS) entry which is preliminary data.</text>
</comment>
<feature type="transmembrane region" description="Helical" evidence="2">
    <location>
        <begin position="91"/>
        <end position="117"/>
    </location>
</feature>
<protein>
    <submittedName>
        <fullName evidence="3">Uncharacterized protein</fullName>
    </submittedName>
</protein>
<feature type="region of interest" description="Disordered" evidence="1">
    <location>
        <begin position="1"/>
        <end position="38"/>
    </location>
</feature>
<dbReference type="EMBL" id="SJDL01000036">
    <property type="protein sequence ID" value="TBW50183.1"/>
    <property type="molecule type" value="Genomic_DNA"/>
</dbReference>
<sequence length="356" mass="41155">MTLEKTGEYASTAFNAESTPPLPDSNKRERAGEELQPWGDYASINPFEKITSDVKDVQTNEKGNPEFYKDEWWGWNHQKLRFLNNKQGLKVLLLLIPVIWASTIFFGGAALGIWGIIEASQFWGLPALLFVVLLLLFSASWIFLSIYIIANTTNWIMSNGIGLLLKPFEKSLQKKVDKSLADGMSEFNRVTGQARFALGKGRYFEAPFIEFDAYVERVVQRGGIFYRLMFVHRYTGKIFNKTWLSGVEASKHEVLALWDMLQRFMDVSQPIPDMPRFEPFRHLDPVTAEYDRKTNRPPRYWRDLDLEAWKVSEGAELARVQAQFPWGQRRCQLTPKLGQVDMEVYRKQRPETAVPI</sequence>
<feature type="transmembrane region" description="Helical" evidence="2">
    <location>
        <begin position="123"/>
        <end position="150"/>
    </location>
</feature>
<organism evidence="3 4">
    <name type="scientific">Marinobacter halodurans</name>
    <dbReference type="NCBI Taxonomy" id="2528979"/>
    <lineage>
        <taxon>Bacteria</taxon>
        <taxon>Pseudomonadati</taxon>
        <taxon>Pseudomonadota</taxon>
        <taxon>Gammaproteobacteria</taxon>
        <taxon>Pseudomonadales</taxon>
        <taxon>Marinobacteraceae</taxon>
        <taxon>Marinobacter</taxon>
    </lineage>
</organism>
<keyword evidence="4" id="KW-1185">Reference proteome</keyword>
<keyword evidence="2" id="KW-0472">Membrane</keyword>
<evidence type="ECO:0000313" key="4">
    <source>
        <dbReference type="Proteomes" id="UP000313645"/>
    </source>
</evidence>
<dbReference type="RefSeq" id="WP_131483409.1">
    <property type="nucleotide sequence ID" value="NZ_SJDL01000036.1"/>
</dbReference>
<accession>A0ABY1ZG29</accession>
<reference evidence="3 4" key="1">
    <citation type="submission" date="2019-02" db="EMBL/GenBank/DDBJ databases">
        <title>Marinobacter halodurans sp. nov., a marine bacterium isolated from sea tidal flat.</title>
        <authorList>
            <person name="Yoo Y."/>
            <person name="Lee D.W."/>
            <person name="Kim B.S."/>
            <person name="Kim J.-J."/>
        </authorList>
    </citation>
    <scope>NUCLEOTIDE SEQUENCE [LARGE SCALE GENOMIC DNA]</scope>
    <source>
        <strain evidence="3 4">YJ-S3-2</strain>
    </source>
</reference>
<proteinExistence type="predicted"/>
<evidence type="ECO:0000256" key="1">
    <source>
        <dbReference type="SAM" id="MobiDB-lite"/>
    </source>
</evidence>
<evidence type="ECO:0000313" key="3">
    <source>
        <dbReference type="EMBL" id="TBW50183.1"/>
    </source>
</evidence>
<dbReference type="Proteomes" id="UP000313645">
    <property type="component" value="Unassembled WGS sequence"/>
</dbReference>
<keyword evidence="2" id="KW-0812">Transmembrane</keyword>
<gene>
    <name evidence="3" type="ORF">EZI54_18725</name>
</gene>
<evidence type="ECO:0000256" key="2">
    <source>
        <dbReference type="SAM" id="Phobius"/>
    </source>
</evidence>
<keyword evidence="2" id="KW-1133">Transmembrane helix</keyword>
<name>A0ABY1ZG29_9GAMM</name>